<dbReference type="AlphaFoldDB" id="A0AA40I6A9"/>
<accession>A0AA40I6A9</accession>
<evidence type="ECO:0000313" key="6">
    <source>
        <dbReference type="EMBL" id="KAK1343751.1"/>
    </source>
</evidence>
<reference evidence="6" key="1">
    <citation type="submission" date="2023-06" db="EMBL/GenBank/DDBJ databases">
        <title>Reference genome for the Northern bat (Eptesicus nilssonii), a most northern bat species.</title>
        <authorList>
            <person name="Laine V.N."/>
            <person name="Pulliainen A.T."/>
            <person name="Lilley T.M."/>
        </authorList>
    </citation>
    <scope>NUCLEOTIDE SEQUENCE</scope>
    <source>
        <strain evidence="6">BLF_Eptnil</strain>
        <tissue evidence="6">Kidney</tissue>
    </source>
</reference>
<dbReference type="GO" id="GO:0016055">
    <property type="term" value="P:Wnt signaling pathway"/>
    <property type="evidence" value="ECO:0007669"/>
    <property type="project" value="UniProtKB-KW"/>
</dbReference>
<feature type="region of interest" description="Disordered" evidence="5">
    <location>
        <begin position="118"/>
        <end position="160"/>
    </location>
</feature>
<feature type="compositionally biased region" description="Polar residues" evidence="5">
    <location>
        <begin position="216"/>
        <end position="230"/>
    </location>
</feature>
<evidence type="ECO:0000313" key="7">
    <source>
        <dbReference type="Proteomes" id="UP001177744"/>
    </source>
</evidence>
<keyword evidence="7" id="KW-1185">Reference proteome</keyword>
<keyword evidence="3" id="KW-0175">Coiled coil</keyword>
<evidence type="ECO:0000256" key="2">
    <source>
        <dbReference type="ARBA" id="ARBA00022687"/>
    </source>
</evidence>
<evidence type="ECO:0000256" key="4">
    <source>
        <dbReference type="ARBA" id="ARBA00040512"/>
    </source>
</evidence>
<dbReference type="PANTHER" id="PTHR19212">
    <property type="entry name" value="LEUCINE RICH REPEAT IN FLII INTERACTING PROTEIN"/>
    <property type="match status" value="1"/>
</dbReference>
<evidence type="ECO:0000256" key="1">
    <source>
        <dbReference type="ARBA" id="ARBA00008275"/>
    </source>
</evidence>
<dbReference type="EMBL" id="JAULJE010000004">
    <property type="protein sequence ID" value="KAK1343751.1"/>
    <property type="molecule type" value="Genomic_DNA"/>
</dbReference>
<protein>
    <recommendedName>
        <fullName evidence="4">Leucine-rich repeat flightless-interacting protein 2</fullName>
    </recommendedName>
</protein>
<evidence type="ECO:0000256" key="3">
    <source>
        <dbReference type="ARBA" id="ARBA00023054"/>
    </source>
</evidence>
<comment type="similarity">
    <text evidence="1">Belongs to the LRRFIP family.</text>
</comment>
<evidence type="ECO:0000256" key="5">
    <source>
        <dbReference type="SAM" id="MobiDB-lite"/>
    </source>
</evidence>
<gene>
    <name evidence="6" type="ORF">QTO34_014304</name>
</gene>
<organism evidence="6 7">
    <name type="scientific">Cnephaeus nilssonii</name>
    <name type="common">Northern bat</name>
    <name type="synonym">Eptesicus nilssonii</name>
    <dbReference type="NCBI Taxonomy" id="3371016"/>
    <lineage>
        <taxon>Eukaryota</taxon>
        <taxon>Metazoa</taxon>
        <taxon>Chordata</taxon>
        <taxon>Craniata</taxon>
        <taxon>Vertebrata</taxon>
        <taxon>Euteleostomi</taxon>
        <taxon>Mammalia</taxon>
        <taxon>Eutheria</taxon>
        <taxon>Laurasiatheria</taxon>
        <taxon>Chiroptera</taxon>
        <taxon>Yangochiroptera</taxon>
        <taxon>Vespertilionidae</taxon>
        <taxon>Cnephaeus</taxon>
    </lineage>
</organism>
<comment type="caution">
    <text evidence="6">The sequence shown here is derived from an EMBL/GenBank/DDBJ whole genome shotgun (WGS) entry which is preliminary data.</text>
</comment>
<keyword evidence="2" id="KW-0879">Wnt signaling pathway</keyword>
<sequence length="260" mass="28351">MEKHGLVIFPDGTPSGDVNHEPVVGAITVGAQEAARVLESAGEGLSRCKATKTCQREGRAAVTDKCRELANRQNRKKIKLSKAGQDITTLEQSIRETVEDELKAEKRKLQRELRRALDGIEQVEMTNSPHGQEAGEDEGQQDSTSGPAIGRPPPTWEFWAPPRGTDLCPLTNPSQYCLSFVINIATFGLGTWRPRPGLEDSDSEGSLSCLPETSEKTQVPSPQGSPDFSDLQWSKTCTLMSDSIYSLVKKNKFTGPIAAI</sequence>
<dbReference type="GO" id="GO:0006355">
    <property type="term" value="P:regulation of DNA-templated transcription"/>
    <property type="evidence" value="ECO:0007669"/>
    <property type="project" value="InterPro"/>
</dbReference>
<dbReference type="PANTHER" id="PTHR19212:SF6">
    <property type="entry name" value="LEUCINE-RICH REPEAT FLIGHTLESS-INTERACTING PROTEIN 2"/>
    <property type="match status" value="1"/>
</dbReference>
<feature type="region of interest" description="Disordered" evidence="5">
    <location>
        <begin position="196"/>
        <end position="230"/>
    </location>
</feature>
<feature type="non-terminal residue" evidence="6">
    <location>
        <position position="260"/>
    </location>
</feature>
<dbReference type="InterPro" id="IPR019139">
    <property type="entry name" value="LRRFIP1/2"/>
</dbReference>
<proteinExistence type="inferred from homology"/>
<name>A0AA40I6A9_CNENI</name>
<dbReference type="Proteomes" id="UP001177744">
    <property type="component" value="Unassembled WGS sequence"/>
</dbReference>